<evidence type="ECO:0000256" key="8">
    <source>
        <dbReference type="PIRSR" id="PIRSR602401-1"/>
    </source>
</evidence>
<comment type="cofactor">
    <cofactor evidence="1 8">
        <name>heme</name>
        <dbReference type="ChEBI" id="CHEBI:30413"/>
    </cofactor>
</comment>
<dbReference type="PANTHER" id="PTHR24305:SF230">
    <property type="entry name" value="P450, PUTATIVE (EUROFUNG)-RELATED"/>
    <property type="match status" value="1"/>
</dbReference>
<evidence type="ECO:0000256" key="2">
    <source>
        <dbReference type="ARBA" id="ARBA00010617"/>
    </source>
</evidence>
<dbReference type="Pfam" id="PF00067">
    <property type="entry name" value="p450"/>
    <property type="match status" value="1"/>
</dbReference>
<gene>
    <name evidence="11" type="ORF">QBC33DRAFT_480897</name>
</gene>
<evidence type="ECO:0000256" key="9">
    <source>
        <dbReference type="RuleBase" id="RU000461"/>
    </source>
</evidence>
<organism evidence="11 12">
    <name type="scientific">Phialemonium atrogriseum</name>
    <dbReference type="NCBI Taxonomy" id="1093897"/>
    <lineage>
        <taxon>Eukaryota</taxon>
        <taxon>Fungi</taxon>
        <taxon>Dikarya</taxon>
        <taxon>Ascomycota</taxon>
        <taxon>Pezizomycotina</taxon>
        <taxon>Sordariomycetes</taxon>
        <taxon>Sordariomycetidae</taxon>
        <taxon>Cephalothecales</taxon>
        <taxon>Cephalothecaceae</taxon>
        <taxon>Phialemonium</taxon>
    </lineage>
</organism>
<comment type="caution">
    <text evidence="11">The sequence shown here is derived from an EMBL/GenBank/DDBJ whole genome shotgun (WGS) entry which is preliminary data.</text>
</comment>
<feature type="binding site" description="axial binding residue" evidence="8">
    <location>
        <position position="446"/>
    </location>
    <ligand>
        <name>heme</name>
        <dbReference type="ChEBI" id="CHEBI:30413"/>
    </ligand>
    <ligandPart>
        <name>Fe</name>
        <dbReference type="ChEBI" id="CHEBI:18248"/>
    </ligandPart>
</feature>
<dbReference type="PANTHER" id="PTHR24305">
    <property type="entry name" value="CYTOCHROME P450"/>
    <property type="match status" value="1"/>
</dbReference>
<evidence type="ECO:0000256" key="7">
    <source>
        <dbReference type="ARBA" id="ARBA00023033"/>
    </source>
</evidence>
<dbReference type="CDD" id="cd11058">
    <property type="entry name" value="CYP60B-like"/>
    <property type="match status" value="1"/>
</dbReference>
<dbReference type="EMBL" id="MU839034">
    <property type="protein sequence ID" value="KAK1762686.1"/>
    <property type="molecule type" value="Genomic_DNA"/>
</dbReference>
<keyword evidence="6 8" id="KW-0408">Iron</keyword>
<evidence type="ECO:0000256" key="10">
    <source>
        <dbReference type="SAM" id="Phobius"/>
    </source>
</evidence>
<feature type="transmembrane region" description="Helical" evidence="10">
    <location>
        <begin position="12"/>
        <end position="33"/>
    </location>
</feature>
<dbReference type="RefSeq" id="XP_060278899.1">
    <property type="nucleotide sequence ID" value="XM_060425339.1"/>
</dbReference>
<keyword evidence="4 8" id="KW-0479">Metal-binding</keyword>
<evidence type="ECO:0000256" key="4">
    <source>
        <dbReference type="ARBA" id="ARBA00022723"/>
    </source>
</evidence>
<dbReference type="Gene3D" id="1.10.630.10">
    <property type="entry name" value="Cytochrome P450"/>
    <property type="match status" value="1"/>
</dbReference>
<keyword evidence="12" id="KW-1185">Reference proteome</keyword>
<dbReference type="GO" id="GO:0009403">
    <property type="term" value="P:toxin biosynthetic process"/>
    <property type="evidence" value="ECO:0007669"/>
    <property type="project" value="UniProtKB-ARBA"/>
</dbReference>
<dbReference type="InterPro" id="IPR036396">
    <property type="entry name" value="Cyt_P450_sf"/>
</dbReference>
<dbReference type="PRINTS" id="PR00463">
    <property type="entry name" value="EP450I"/>
</dbReference>
<name>A0AAJ0FBN5_9PEZI</name>
<dbReference type="InterPro" id="IPR001128">
    <property type="entry name" value="Cyt_P450"/>
</dbReference>
<evidence type="ECO:0000256" key="6">
    <source>
        <dbReference type="ARBA" id="ARBA00023004"/>
    </source>
</evidence>
<keyword evidence="10" id="KW-0812">Transmembrane</keyword>
<dbReference type="SUPFAM" id="SSF48264">
    <property type="entry name" value="Cytochrome P450"/>
    <property type="match status" value="1"/>
</dbReference>
<dbReference type="GO" id="GO:0020037">
    <property type="term" value="F:heme binding"/>
    <property type="evidence" value="ECO:0007669"/>
    <property type="project" value="InterPro"/>
</dbReference>
<sequence length="503" mass="57653">MPAMLEYESRTGLRPAVALPLLIAALTLGYFMFKPIYNIWFHPLRKYPGPRLWAMTRIPYHKAFVSGLAHKRILELHEQYGDIVRIAPDQLSYLTPEAWKEIMGHRKNGSGENGKDPLFYHSSRGSIIGSDKANHSRFRRILSHGFSAQTMLDQQPLICSYVDLFIRRMHEASEGGAGPIDIAAWFNYTTFDIIGDLAFGEPFDCLRLSDYHPWIAVIFASLKQMTMLASLRRFIGNIDSVITTLKPSAVSKRKEHAALVKAKVDRRLARTDPRPDFMSAMLKKDGQQKLTREEIDENSRVLIIAGSETTATALSGAVFFLGNHPDVLRRLAAEVRTSFSTEDEIDLLSVQRLKYLTAVIEESLRMYPPVAGALPRRTQSGGDFICGQFVPEGTILDIWQWPMYRSPKNFALPNEFVPERWLDQDPRFANDRKECFQPFSHGPRNCIGKNLAYAEMRLLLCRFIWNFDLRLDEASKDWMDNNRLYTLWEKGPLKIHLTPRKVE</sequence>
<comment type="similarity">
    <text evidence="2 9">Belongs to the cytochrome P450 family.</text>
</comment>
<dbReference type="GO" id="GO:0005506">
    <property type="term" value="F:iron ion binding"/>
    <property type="evidence" value="ECO:0007669"/>
    <property type="project" value="InterPro"/>
</dbReference>
<dbReference type="InterPro" id="IPR017972">
    <property type="entry name" value="Cyt_P450_CS"/>
</dbReference>
<dbReference type="Proteomes" id="UP001244011">
    <property type="component" value="Unassembled WGS sequence"/>
</dbReference>
<dbReference type="AlphaFoldDB" id="A0AAJ0FBN5"/>
<dbReference type="InterPro" id="IPR050121">
    <property type="entry name" value="Cytochrome_P450_monoxygenase"/>
</dbReference>
<proteinExistence type="inferred from homology"/>
<dbReference type="GO" id="GO:0004497">
    <property type="term" value="F:monooxygenase activity"/>
    <property type="evidence" value="ECO:0007669"/>
    <property type="project" value="UniProtKB-KW"/>
</dbReference>
<keyword evidence="10" id="KW-0472">Membrane</keyword>
<keyword evidence="5 9" id="KW-0560">Oxidoreductase</keyword>
<keyword evidence="10" id="KW-1133">Transmembrane helix</keyword>
<accession>A0AAJ0FBN5</accession>
<dbReference type="FunFam" id="1.10.630.10:FF:000047">
    <property type="entry name" value="Cytochrome P450 monooxygenase"/>
    <property type="match status" value="1"/>
</dbReference>
<reference evidence="11" key="1">
    <citation type="submission" date="2023-06" db="EMBL/GenBank/DDBJ databases">
        <title>Genome-scale phylogeny and comparative genomics of the fungal order Sordariales.</title>
        <authorList>
            <consortium name="Lawrence Berkeley National Laboratory"/>
            <person name="Hensen N."/>
            <person name="Bonometti L."/>
            <person name="Westerberg I."/>
            <person name="Brannstrom I.O."/>
            <person name="Guillou S."/>
            <person name="Cros-Aarteil S."/>
            <person name="Calhoun S."/>
            <person name="Haridas S."/>
            <person name="Kuo A."/>
            <person name="Mondo S."/>
            <person name="Pangilinan J."/>
            <person name="Riley R."/>
            <person name="Labutti K."/>
            <person name="Andreopoulos B."/>
            <person name="Lipzen A."/>
            <person name="Chen C."/>
            <person name="Yanf M."/>
            <person name="Daum C."/>
            <person name="Ng V."/>
            <person name="Clum A."/>
            <person name="Steindorff A."/>
            <person name="Ohm R."/>
            <person name="Martin F."/>
            <person name="Silar P."/>
            <person name="Natvig D."/>
            <person name="Lalanne C."/>
            <person name="Gautier V."/>
            <person name="Ament-Velasquez S.L."/>
            <person name="Kruys A."/>
            <person name="Hutchinson M.I."/>
            <person name="Powell A.J."/>
            <person name="Barry K."/>
            <person name="Miller A.N."/>
            <person name="Grigoriev I.V."/>
            <person name="Debuchy R."/>
            <person name="Gladieux P."/>
            <person name="Thoren M.H."/>
            <person name="Johannesson H."/>
        </authorList>
    </citation>
    <scope>NUCLEOTIDE SEQUENCE</scope>
    <source>
        <strain evidence="11">8032-3</strain>
    </source>
</reference>
<evidence type="ECO:0000313" key="12">
    <source>
        <dbReference type="Proteomes" id="UP001244011"/>
    </source>
</evidence>
<evidence type="ECO:0000256" key="5">
    <source>
        <dbReference type="ARBA" id="ARBA00023002"/>
    </source>
</evidence>
<dbReference type="GO" id="GO:0016705">
    <property type="term" value="F:oxidoreductase activity, acting on paired donors, with incorporation or reduction of molecular oxygen"/>
    <property type="evidence" value="ECO:0007669"/>
    <property type="project" value="InterPro"/>
</dbReference>
<keyword evidence="3 8" id="KW-0349">Heme</keyword>
<protein>
    <submittedName>
        <fullName evidence="11">Cytochrome P450</fullName>
    </submittedName>
</protein>
<keyword evidence="7 9" id="KW-0503">Monooxygenase</keyword>
<dbReference type="PRINTS" id="PR00385">
    <property type="entry name" value="P450"/>
</dbReference>
<dbReference type="GeneID" id="85308526"/>
<dbReference type="InterPro" id="IPR002401">
    <property type="entry name" value="Cyt_P450_E_grp-I"/>
</dbReference>
<dbReference type="PROSITE" id="PS00086">
    <property type="entry name" value="CYTOCHROME_P450"/>
    <property type="match status" value="1"/>
</dbReference>
<evidence type="ECO:0000256" key="3">
    <source>
        <dbReference type="ARBA" id="ARBA00022617"/>
    </source>
</evidence>
<evidence type="ECO:0000256" key="1">
    <source>
        <dbReference type="ARBA" id="ARBA00001971"/>
    </source>
</evidence>
<evidence type="ECO:0000313" key="11">
    <source>
        <dbReference type="EMBL" id="KAK1762686.1"/>
    </source>
</evidence>